<dbReference type="AlphaFoldDB" id="A0A0A9BR51"/>
<proteinExistence type="predicted"/>
<organism evidence="1">
    <name type="scientific">Arundo donax</name>
    <name type="common">Giant reed</name>
    <name type="synonym">Donax arundinaceus</name>
    <dbReference type="NCBI Taxonomy" id="35708"/>
    <lineage>
        <taxon>Eukaryota</taxon>
        <taxon>Viridiplantae</taxon>
        <taxon>Streptophyta</taxon>
        <taxon>Embryophyta</taxon>
        <taxon>Tracheophyta</taxon>
        <taxon>Spermatophyta</taxon>
        <taxon>Magnoliopsida</taxon>
        <taxon>Liliopsida</taxon>
        <taxon>Poales</taxon>
        <taxon>Poaceae</taxon>
        <taxon>PACMAD clade</taxon>
        <taxon>Arundinoideae</taxon>
        <taxon>Arundineae</taxon>
        <taxon>Arundo</taxon>
    </lineage>
</organism>
<reference evidence="1" key="2">
    <citation type="journal article" date="2015" name="Data Brief">
        <title>Shoot transcriptome of the giant reed, Arundo donax.</title>
        <authorList>
            <person name="Barrero R.A."/>
            <person name="Guerrero F.D."/>
            <person name="Moolhuijzen P."/>
            <person name="Goolsby J.A."/>
            <person name="Tidwell J."/>
            <person name="Bellgard S.E."/>
            <person name="Bellgard M.I."/>
        </authorList>
    </citation>
    <scope>NUCLEOTIDE SEQUENCE</scope>
    <source>
        <tissue evidence="1">Shoot tissue taken approximately 20 cm above the soil surface</tissue>
    </source>
</reference>
<sequence length="28" mass="3155">MVNRPLLQCSTVCYSMKPKPPLAIPNRP</sequence>
<accession>A0A0A9BR51</accession>
<dbReference type="EMBL" id="GBRH01232009">
    <property type="protein sequence ID" value="JAD65886.1"/>
    <property type="molecule type" value="Transcribed_RNA"/>
</dbReference>
<name>A0A0A9BR51_ARUDO</name>
<protein>
    <submittedName>
        <fullName evidence="1">Uncharacterized protein</fullName>
    </submittedName>
</protein>
<evidence type="ECO:0000313" key="1">
    <source>
        <dbReference type="EMBL" id="JAD65886.1"/>
    </source>
</evidence>
<reference evidence="1" key="1">
    <citation type="submission" date="2014-09" db="EMBL/GenBank/DDBJ databases">
        <authorList>
            <person name="Magalhaes I.L.F."/>
            <person name="Oliveira U."/>
            <person name="Santos F.R."/>
            <person name="Vidigal T.H.D.A."/>
            <person name="Brescovit A.D."/>
            <person name="Santos A.J."/>
        </authorList>
    </citation>
    <scope>NUCLEOTIDE SEQUENCE</scope>
    <source>
        <tissue evidence="1">Shoot tissue taken approximately 20 cm above the soil surface</tissue>
    </source>
</reference>